<keyword evidence="2" id="KW-0560">Oxidoreductase</keyword>
<dbReference type="FunFam" id="3.40.50.920:FF:000001">
    <property type="entry name" value="Pyruvate dehydrogenase E1 beta subunit"/>
    <property type="match status" value="1"/>
</dbReference>
<dbReference type="CDD" id="cd07036">
    <property type="entry name" value="TPP_PYR_E1-PDHc-beta_like"/>
    <property type="match status" value="1"/>
</dbReference>
<dbReference type="Proteomes" id="UP000052268">
    <property type="component" value="Unassembled WGS sequence"/>
</dbReference>
<comment type="cofactor">
    <cofactor evidence="1">
        <name>thiamine diphosphate</name>
        <dbReference type="ChEBI" id="CHEBI:58937"/>
    </cofactor>
</comment>
<dbReference type="Pfam" id="PF02779">
    <property type="entry name" value="Transket_pyr"/>
    <property type="match status" value="1"/>
</dbReference>
<keyword evidence="6" id="KW-1185">Reference proteome</keyword>
<evidence type="ECO:0000259" key="4">
    <source>
        <dbReference type="SMART" id="SM00861"/>
    </source>
</evidence>
<dbReference type="InterPro" id="IPR005475">
    <property type="entry name" value="Transketolase-like_Pyr-bd"/>
</dbReference>
<dbReference type="InterPro" id="IPR033248">
    <property type="entry name" value="Transketolase_C"/>
</dbReference>
<dbReference type="PANTHER" id="PTHR43257">
    <property type="entry name" value="PYRUVATE DEHYDROGENASE E1 COMPONENT BETA SUBUNIT"/>
    <property type="match status" value="1"/>
</dbReference>
<reference evidence="5 6" key="1">
    <citation type="journal article" date="2015" name="G3 (Bethesda)">
        <title>Insights into Ongoing Evolution of the Hexachlorocyclohexane Catabolic Pathway from Comparative Genomics of Ten Sphingomonadaceae Strains.</title>
        <authorList>
            <person name="Pearce S.L."/>
            <person name="Oakeshott J.G."/>
            <person name="Pandey G."/>
        </authorList>
    </citation>
    <scope>NUCLEOTIDE SEQUENCE [LARGE SCALE GENOMIC DNA]</scope>
    <source>
        <strain evidence="5 6">LL02</strain>
    </source>
</reference>
<organism evidence="5 6">
    <name type="scientific">Novosphingobium barchaimii LL02</name>
    <dbReference type="NCBI Taxonomy" id="1114963"/>
    <lineage>
        <taxon>Bacteria</taxon>
        <taxon>Pseudomonadati</taxon>
        <taxon>Pseudomonadota</taxon>
        <taxon>Alphaproteobacteria</taxon>
        <taxon>Sphingomonadales</taxon>
        <taxon>Sphingomonadaceae</taxon>
        <taxon>Novosphingobium</taxon>
    </lineage>
</organism>
<keyword evidence="3" id="KW-0786">Thiamine pyrophosphate</keyword>
<sequence>MSADTAEATPAQAGEMLKMTGQAAITAALFQAMEEDSKVLVFGEDVADREGGGVMGTTRGLSTKFGDLRVRSTPIAEQSIMGAAVGAAMAGYKPVAEIMLMNFITVAMDMIVNHAAKLRFMSGGQSTVPLVIRTLTGAGWQTAGQHSDHYEGWFAHTAGIKVVAPATPADYKGLLLSAIRDPDPVLFIENSRTLFVPGDVAADQGPIPLGKARVAREGTHISLITYSGMVANCLAAADELAQQGISAEVIDLRTVSPWDKDAVLASADKTGRAIVVHEAVRHFGPGGEIASTIQEELFRKLKAPVRRLGAPYSAVPFAKVLEDAFLVQPADIAAAAKALCEYD</sequence>
<dbReference type="InterPro" id="IPR009014">
    <property type="entry name" value="Transketo_C/PFOR_II"/>
</dbReference>
<evidence type="ECO:0000256" key="1">
    <source>
        <dbReference type="ARBA" id="ARBA00001964"/>
    </source>
</evidence>
<dbReference type="Pfam" id="PF02780">
    <property type="entry name" value="Transketolase_C"/>
    <property type="match status" value="1"/>
</dbReference>
<keyword evidence="5" id="KW-0670">Pyruvate</keyword>
<name>A0A0J7Y8J6_9SPHN</name>
<dbReference type="SMART" id="SM00861">
    <property type="entry name" value="Transket_pyr"/>
    <property type="match status" value="1"/>
</dbReference>
<accession>A0A0J7Y8J6</accession>
<dbReference type="GO" id="GO:0016491">
    <property type="term" value="F:oxidoreductase activity"/>
    <property type="evidence" value="ECO:0007669"/>
    <property type="project" value="UniProtKB-KW"/>
</dbReference>
<dbReference type="NCBIfam" id="NF006667">
    <property type="entry name" value="PRK09212.1"/>
    <property type="match status" value="1"/>
</dbReference>
<dbReference type="Gene3D" id="3.40.50.970">
    <property type="match status" value="1"/>
</dbReference>
<comment type="caution">
    <text evidence="5">The sequence shown here is derived from an EMBL/GenBank/DDBJ whole genome shotgun (WGS) entry which is preliminary data.</text>
</comment>
<dbReference type="FunFam" id="3.40.50.970:FF:000001">
    <property type="entry name" value="Pyruvate dehydrogenase E1 beta subunit"/>
    <property type="match status" value="1"/>
</dbReference>
<dbReference type="SUPFAM" id="SSF52922">
    <property type="entry name" value="TK C-terminal domain-like"/>
    <property type="match status" value="1"/>
</dbReference>
<evidence type="ECO:0000313" key="5">
    <source>
        <dbReference type="EMBL" id="KMS59658.1"/>
    </source>
</evidence>
<dbReference type="AlphaFoldDB" id="A0A0J7Y8J6"/>
<dbReference type="PANTHER" id="PTHR43257:SF2">
    <property type="entry name" value="PYRUVATE DEHYDROGENASE E1 COMPONENT SUBUNIT BETA"/>
    <property type="match status" value="1"/>
</dbReference>
<gene>
    <name evidence="5" type="ORF">V474_10705</name>
</gene>
<evidence type="ECO:0000313" key="6">
    <source>
        <dbReference type="Proteomes" id="UP000052268"/>
    </source>
</evidence>
<evidence type="ECO:0000256" key="2">
    <source>
        <dbReference type="ARBA" id="ARBA00023002"/>
    </source>
</evidence>
<dbReference type="Gene3D" id="3.40.50.920">
    <property type="match status" value="1"/>
</dbReference>
<evidence type="ECO:0000256" key="3">
    <source>
        <dbReference type="ARBA" id="ARBA00023052"/>
    </source>
</evidence>
<dbReference type="InterPro" id="IPR029061">
    <property type="entry name" value="THDP-binding"/>
</dbReference>
<feature type="domain" description="Transketolase-like pyrimidine-binding" evidence="4">
    <location>
        <begin position="19"/>
        <end position="196"/>
    </location>
</feature>
<dbReference type="EMBL" id="JACU01000002">
    <property type="protein sequence ID" value="KMS59658.1"/>
    <property type="molecule type" value="Genomic_DNA"/>
</dbReference>
<dbReference type="SUPFAM" id="SSF52518">
    <property type="entry name" value="Thiamin diphosphate-binding fold (THDP-binding)"/>
    <property type="match status" value="1"/>
</dbReference>
<protein>
    <submittedName>
        <fullName evidence="5">Pyruvate dehydrogenase subunit beta</fullName>
    </submittedName>
</protein>
<dbReference type="PATRIC" id="fig|1114963.3.peg.1044"/>
<proteinExistence type="predicted"/>
<dbReference type="RefSeq" id="WP_407938313.1">
    <property type="nucleotide sequence ID" value="NZ_KQ130452.1"/>
</dbReference>